<dbReference type="AlphaFoldDB" id="A0A9X2EP62"/>
<sequence>MTKPWERNWETASEKPKPWERQWAKGEAESSGEGSSMPLAASAPLEFMGAVNRGATELVDFIAGAVPNAVAYTAGSDWRMPRLTDALEAGTAGNFMEEGLSKDVVREAGEVIPAAASAGGMLRQAAARLPQFGASSESAAAGVIREVGKTSSAADIGLGAASGAGSELGGEAGEYVGGEYGRQVGGMLGALALPVAGTAAATNLARKPAAIPRGVLADENGVTREGARLAVQGKIEPAQLKGALDTVEQKARNKVFSEVGVKPTRAQLTRNADDFREQQEAGKYSGAIRGALEEQDSVLTRRVNELASRTGGASREAHEAGYAIEDVITRRALDDDALASNLYQKANEIAGGQPKVLLKGFNKLLKDSMTSDDATNGVLKAIKGRLQRKGLLLDQTPSGINSAGMSEKHARLTPKQVEREVRQLINEYWDSTSGVGRRILNQLKDAVDKDVFTSTGDDFYKEARAAFEQSRKSLEAVKKHNFWKNEKSVVKQILEGRVAPEDIFNRLVVGKGGKVDDLSLLKNYLNSGSGEAGKAAWNDLRAQTLVHLRDRATKALATNQRGERTFNGVEFRKAIEGIGKPKLRQILSAEELEALESIAKVGELRIPVPGTALGDGPTSVAVNSLKESLGIIERASLKLLELGYKGRRAKGVLDAEIIDMPAIPTTEAGKSLAPLVGALDVVNQ</sequence>
<evidence type="ECO:0000313" key="2">
    <source>
        <dbReference type="EMBL" id="MCO1335200.1"/>
    </source>
</evidence>
<protein>
    <submittedName>
        <fullName evidence="2">Uncharacterized protein</fullName>
    </submittedName>
</protein>
<accession>A0A9X2EP62</accession>
<reference evidence="2" key="1">
    <citation type="journal article" date="2022" name="Arch. Microbiol.">
        <title>Microbulbifer okhotskensis sp. nov., isolated from a deep bottom sediment of the Okhotsk Sea.</title>
        <authorList>
            <person name="Romanenko L."/>
            <person name="Kurilenko V."/>
            <person name="Otstavnykh N."/>
            <person name="Velansky P."/>
            <person name="Isaeva M."/>
            <person name="Mikhailov V."/>
        </authorList>
    </citation>
    <scope>NUCLEOTIDE SEQUENCE</scope>
    <source>
        <strain evidence="2">OS29</strain>
    </source>
</reference>
<organism evidence="2 3">
    <name type="scientific">Microbulbifer okhotskensis</name>
    <dbReference type="NCBI Taxonomy" id="2926617"/>
    <lineage>
        <taxon>Bacteria</taxon>
        <taxon>Pseudomonadati</taxon>
        <taxon>Pseudomonadota</taxon>
        <taxon>Gammaproteobacteria</taxon>
        <taxon>Cellvibrionales</taxon>
        <taxon>Microbulbiferaceae</taxon>
        <taxon>Microbulbifer</taxon>
    </lineage>
</organism>
<evidence type="ECO:0000256" key="1">
    <source>
        <dbReference type="SAM" id="MobiDB-lite"/>
    </source>
</evidence>
<keyword evidence="3" id="KW-1185">Reference proteome</keyword>
<dbReference type="Proteomes" id="UP001139028">
    <property type="component" value="Unassembled WGS sequence"/>
</dbReference>
<dbReference type="RefSeq" id="WP_252468251.1">
    <property type="nucleotide sequence ID" value="NZ_JALBWM010000053.1"/>
</dbReference>
<evidence type="ECO:0000313" key="3">
    <source>
        <dbReference type="Proteomes" id="UP001139028"/>
    </source>
</evidence>
<feature type="region of interest" description="Disordered" evidence="1">
    <location>
        <begin position="1"/>
        <end position="37"/>
    </location>
</feature>
<comment type="caution">
    <text evidence="2">The sequence shown here is derived from an EMBL/GenBank/DDBJ whole genome shotgun (WGS) entry which is preliminary data.</text>
</comment>
<gene>
    <name evidence="2" type="ORF">MO867_12740</name>
</gene>
<dbReference type="EMBL" id="JALBWM010000053">
    <property type="protein sequence ID" value="MCO1335200.1"/>
    <property type="molecule type" value="Genomic_DNA"/>
</dbReference>
<name>A0A9X2EP62_9GAMM</name>
<feature type="compositionally biased region" description="Basic and acidic residues" evidence="1">
    <location>
        <begin position="1"/>
        <end position="28"/>
    </location>
</feature>
<proteinExistence type="predicted"/>